<accession>A0A1E1KNC5</accession>
<sequence>MSSSSILGQRWERRKALITICYLFPGDNNIEPLVLGRLQLRPLQFVAKYIINLATKDLLSIQQQYNVIETLLESSKFPDSTTGSAWQFQALEIVDTMLAKRPEDKKLEDLQILAVIRRKALSRLVLSKVLAEQIFLHNSIPKVQGRMPFAGSLAFPEHKIVSSETNLIALTRVRSQRARFFYLAGRFEKAKPLSEQELKDVETLSDNLLCFLASAHCELGNPQKALRLTQSTTTTAGSRDQGALNYLGVLLAEVHLYLGLSCCTFNPTPSMDVTARALFNEARTICERAIHLYESIPNFDQFGLIDSVAKVDRIGYLRFVTIIAKLLLQESLGDQVFEIEIGRREEYPDLLDYQIIKISCEISDNYYIERCLLVPKFMNLSPINVKAYGISG</sequence>
<dbReference type="Gene3D" id="1.25.40.10">
    <property type="entry name" value="Tetratricopeptide repeat domain"/>
    <property type="match status" value="1"/>
</dbReference>
<evidence type="ECO:0000313" key="2">
    <source>
        <dbReference type="Proteomes" id="UP000178912"/>
    </source>
</evidence>
<dbReference type="EMBL" id="FJUX01000041">
    <property type="protein sequence ID" value="CZS99502.1"/>
    <property type="molecule type" value="Genomic_DNA"/>
</dbReference>
<reference evidence="2" key="1">
    <citation type="submission" date="2016-03" db="EMBL/GenBank/DDBJ databases">
        <authorList>
            <person name="Guldener U."/>
        </authorList>
    </citation>
    <scope>NUCLEOTIDE SEQUENCE [LARGE SCALE GENOMIC DNA]</scope>
    <source>
        <strain evidence="2">04CH-RAC-A.6.1</strain>
    </source>
</reference>
<dbReference type="OrthoDB" id="3564113at2759"/>
<dbReference type="Proteomes" id="UP000178912">
    <property type="component" value="Unassembled WGS sequence"/>
</dbReference>
<evidence type="ECO:0000313" key="1">
    <source>
        <dbReference type="EMBL" id="CZS99502.1"/>
    </source>
</evidence>
<gene>
    <name evidence="1" type="ORF">RAG0_07866</name>
</gene>
<dbReference type="InterPro" id="IPR011990">
    <property type="entry name" value="TPR-like_helical_dom_sf"/>
</dbReference>
<proteinExistence type="predicted"/>
<name>A0A1E1KNC5_9HELO</name>
<organism evidence="1 2">
    <name type="scientific">Rhynchosporium agropyri</name>
    <dbReference type="NCBI Taxonomy" id="914238"/>
    <lineage>
        <taxon>Eukaryota</taxon>
        <taxon>Fungi</taxon>
        <taxon>Dikarya</taxon>
        <taxon>Ascomycota</taxon>
        <taxon>Pezizomycotina</taxon>
        <taxon>Leotiomycetes</taxon>
        <taxon>Helotiales</taxon>
        <taxon>Ploettnerulaceae</taxon>
        <taxon>Rhynchosporium</taxon>
    </lineage>
</organism>
<keyword evidence="2" id="KW-1185">Reference proteome</keyword>
<protein>
    <submittedName>
        <fullName evidence="1">Uncharacterized protein</fullName>
    </submittedName>
</protein>
<dbReference type="AlphaFoldDB" id="A0A1E1KNC5"/>